<gene>
    <name evidence="24" type="primary">SCNN1B</name>
</gene>
<dbReference type="GO" id="GO:0034101">
    <property type="term" value="P:erythrocyte homeostasis"/>
    <property type="evidence" value="ECO:0007669"/>
    <property type="project" value="Ensembl"/>
</dbReference>
<keyword evidence="8" id="KW-0915">Sodium</keyword>
<evidence type="ECO:0000256" key="22">
    <source>
        <dbReference type="SAM" id="MobiDB-lite"/>
    </source>
</evidence>
<dbReference type="GO" id="GO:0070062">
    <property type="term" value="C:extracellular exosome"/>
    <property type="evidence" value="ECO:0007669"/>
    <property type="project" value="Ensembl"/>
</dbReference>
<evidence type="ECO:0000256" key="12">
    <source>
        <dbReference type="ARBA" id="ARBA00023201"/>
    </source>
</evidence>
<feature type="region of interest" description="Disordered" evidence="22">
    <location>
        <begin position="636"/>
        <end position="660"/>
    </location>
</feature>
<dbReference type="GO" id="GO:0050891">
    <property type="term" value="P:multicellular organismal-level water homeostasis"/>
    <property type="evidence" value="ECO:0007669"/>
    <property type="project" value="Ensembl"/>
</dbReference>
<accession>F7IL91</accession>
<evidence type="ECO:0000256" key="2">
    <source>
        <dbReference type="ARBA" id="ARBA00004439"/>
    </source>
</evidence>
<evidence type="ECO:0000256" key="7">
    <source>
        <dbReference type="ARBA" id="ARBA00022989"/>
    </source>
</evidence>
<evidence type="ECO:0000256" key="3">
    <source>
        <dbReference type="ARBA" id="ARBA00022448"/>
    </source>
</evidence>
<evidence type="ECO:0000256" key="5">
    <source>
        <dbReference type="ARBA" id="ARBA00022475"/>
    </source>
</evidence>
<evidence type="ECO:0000256" key="19">
    <source>
        <dbReference type="ARBA" id="ARBA00043222"/>
    </source>
</evidence>
<dbReference type="GO" id="GO:0035264">
    <property type="term" value="P:multicellular organism growth"/>
    <property type="evidence" value="ECO:0007669"/>
    <property type="project" value="Ensembl"/>
</dbReference>
<reference evidence="24" key="1">
    <citation type="submission" date="2009-03" db="EMBL/GenBank/DDBJ databases">
        <authorList>
            <person name="Warren W."/>
            <person name="Ye L."/>
            <person name="Minx P."/>
            <person name="Worley K."/>
            <person name="Gibbs R."/>
            <person name="Wilson R.K."/>
        </authorList>
    </citation>
    <scope>NUCLEOTIDE SEQUENCE [LARGE SCALE GENOMIC DNA]</scope>
</reference>
<dbReference type="Pfam" id="PF00858">
    <property type="entry name" value="ASC"/>
    <property type="match status" value="1"/>
</dbReference>
<dbReference type="GO" id="GO:0015280">
    <property type="term" value="F:ligand-gated sodium channel activity"/>
    <property type="evidence" value="ECO:0007669"/>
    <property type="project" value="InterPro"/>
</dbReference>
<dbReference type="InterPro" id="IPR001873">
    <property type="entry name" value="ENaC"/>
</dbReference>
<dbReference type="Proteomes" id="UP000008225">
    <property type="component" value="Chromosome 12"/>
</dbReference>
<comment type="subcellular location">
    <subcellularLocation>
        <location evidence="1">Apical cell membrane</location>
        <topology evidence="1">Multi-pass membrane protein</topology>
    </subcellularLocation>
    <subcellularLocation>
        <location evidence="2">Cytoplasmic vesicle membrane</location>
        <topology evidence="2">Multi-pass membrane protein</topology>
    </subcellularLocation>
</comment>
<comment type="catalytic activity">
    <reaction evidence="15">
        <text>Na(+)(in) = Na(+)(out)</text>
        <dbReference type="Rhea" id="RHEA:34963"/>
        <dbReference type="ChEBI" id="CHEBI:29101"/>
    </reaction>
</comment>
<evidence type="ECO:0000256" key="20">
    <source>
        <dbReference type="ARBA" id="ARBA00050037"/>
    </source>
</evidence>
<evidence type="ECO:0000256" key="9">
    <source>
        <dbReference type="ARBA" id="ARBA00023065"/>
    </source>
</evidence>
<proteinExistence type="inferred from homology"/>
<keyword evidence="25" id="KW-1185">Reference proteome</keyword>
<dbReference type="GO" id="GO:0030659">
    <property type="term" value="C:cytoplasmic vesicle membrane"/>
    <property type="evidence" value="ECO:0007669"/>
    <property type="project" value="UniProtKB-SubCell"/>
</dbReference>
<dbReference type="FunCoup" id="F7IL91">
    <property type="interactions" value="104"/>
</dbReference>
<keyword evidence="6 23" id="KW-0812">Transmembrane</keyword>
<evidence type="ECO:0000256" key="23">
    <source>
        <dbReference type="SAM" id="Phobius"/>
    </source>
</evidence>
<feature type="transmembrane region" description="Helical" evidence="23">
    <location>
        <begin position="94"/>
        <end position="114"/>
    </location>
</feature>
<dbReference type="GO" id="GO:0042045">
    <property type="term" value="P:epithelial fluid transport"/>
    <property type="evidence" value="ECO:0007669"/>
    <property type="project" value="Ensembl"/>
</dbReference>
<comment type="similarity">
    <text evidence="16">Belongs to the amiloride-sensitive sodium channel (TC 1.A.6) family. SCNN1B subfamily.</text>
</comment>
<dbReference type="GO" id="GO:0003014">
    <property type="term" value="P:renal system process"/>
    <property type="evidence" value="ECO:0007669"/>
    <property type="project" value="Ensembl"/>
</dbReference>
<dbReference type="PANTHER" id="PTHR11690">
    <property type="entry name" value="AMILORIDE-SENSITIVE SODIUM CHANNEL-RELATED"/>
    <property type="match status" value="1"/>
</dbReference>
<keyword evidence="10 23" id="KW-0472">Membrane</keyword>
<dbReference type="STRING" id="9483.ENSCJAP00000038280"/>
<evidence type="ECO:0000256" key="21">
    <source>
        <dbReference type="ARBA" id="ARBA00050053"/>
    </source>
</evidence>
<dbReference type="InParanoid" id="F7IL91"/>
<keyword evidence="13" id="KW-0407">Ion channel</keyword>
<dbReference type="GO" id="GO:0098719">
    <property type="term" value="P:sodium ion import across plasma membrane"/>
    <property type="evidence" value="ECO:0007669"/>
    <property type="project" value="Ensembl"/>
</dbReference>
<evidence type="ECO:0000256" key="16">
    <source>
        <dbReference type="ARBA" id="ARBA00038224"/>
    </source>
</evidence>
<evidence type="ECO:0000256" key="14">
    <source>
        <dbReference type="ARBA" id="ARBA00023329"/>
    </source>
</evidence>
<keyword evidence="3" id="KW-0813">Transport</keyword>
<dbReference type="OMA" id="QRETCIS"/>
<dbReference type="GO" id="GO:0006883">
    <property type="term" value="P:intracellular sodium ion homeostasis"/>
    <property type="evidence" value="ECO:0007669"/>
    <property type="project" value="Ensembl"/>
</dbReference>
<dbReference type="GO" id="GO:0055075">
    <property type="term" value="P:potassium ion homeostasis"/>
    <property type="evidence" value="ECO:0007669"/>
    <property type="project" value="Ensembl"/>
</dbReference>
<protein>
    <recommendedName>
        <fullName evidence="20">Epithelial sodium channel subunit beta</fullName>
    </recommendedName>
    <alternativeName>
        <fullName evidence="21">Amiloride-sensitive sodium channel subunit beta</fullName>
    </alternativeName>
    <alternativeName>
        <fullName evidence="19">Beta-NaCH</fullName>
    </alternativeName>
    <alternativeName>
        <fullName evidence="18">Nonvoltage-gated sodium channel 1 subunit beta</fullName>
    </alternativeName>
    <alternativeName>
        <fullName evidence="17">SCNEB</fullName>
    </alternativeName>
</protein>
<dbReference type="GO" id="GO:0009410">
    <property type="term" value="P:response to xenobiotic stimulus"/>
    <property type="evidence" value="ECO:0007669"/>
    <property type="project" value="Ensembl"/>
</dbReference>
<dbReference type="GO" id="GO:0002269">
    <property type="term" value="P:leukocyte activation involved in inflammatory response"/>
    <property type="evidence" value="ECO:0007669"/>
    <property type="project" value="Ensembl"/>
</dbReference>
<dbReference type="GO" id="GO:0048286">
    <property type="term" value="P:lung alveolus development"/>
    <property type="evidence" value="ECO:0007669"/>
    <property type="project" value="Ensembl"/>
</dbReference>
<evidence type="ECO:0000256" key="11">
    <source>
        <dbReference type="ARBA" id="ARBA00023157"/>
    </source>
</evidence>
<keyword evidence="14" id="KW-0968">Cytoplasmic vesicle</keyword>
<dbReference type="PANTHER" id="PTHR11690:SF18">
    <property type="entry name" value="AMILORIDE-SENSITIVE SODIUM CHANNEL SUBUNIT BETA"/>
    <property type="match status" value="1"/>
</dbReference>
<evidence type="ECO:0000256" key="17">
    <source>
        <dbReference type="ARBA" id="ARBA00041932"/>
    </source>
</evidence>
<dbReference type="GO" id="GO:0050699">
    <property type="term" value="F:WW domain binding"/>
    <property type="evidence" value="ECO:0007669"/>
    <property type="project" value="Ensembl"/>
</dbReference>
<dbReference type="GO" id="GO:0009897">
    <property type="term" value="C:external side of plasma membrane"/>
    <property type="evidence" value="ECO:0007669"/>
    <property type="project" value="Ensembl"/>
</dbReference>
<dbReference type="GO" id="GO:0032094">
    <property type="term" value="P:response to food"/>
    <property type="evidence" value="ECO:0007669"/>
    <property type="project" value="Ensembl"/>
</dbReference>
<evidence type="ECO:0000256" key="8">
    <source>
        <dbReference type="ARBA" id="ARBA00023053"/>
    </source>
</evidence>
<keyword evidence="7 23" id="KW-1133">Transmembrane helix</keyword>
<dbReference type="GO" id="GO:0016324">
    <property type="term" value="C:apical plasma membrane"/>
    <property type="evidence" value="ECO:0007669"/>
    <property type="project" value="UniProtKB-SubCell"/>
</dbReference>
<dbReference type="Ensembl" id="ENSCJAT00000040445.4">
    <property type="protein sequence ID" value="ENSCJAP00000038280.4"/>
    <property type="gene ID" value="ENSCJAG00000020597.5"/>
</dbReference>
<evidence type="ECO:0000256" key="6">
    <source>
        <dbReference type="ARBA" id="ARBA00022692"/>
    </source>
</evidence>
<dbReference type="GeneTree" id="ENSGT00940000160893"/>
<evidence type="ECO:0000313" key="24">
    <source>
        <dbReference type="Ensembl" id="ENSCJAP00000038280.4"/>
    </source>
</evidence>
<keyword evidence="12" id="KW-0739">Sodium transport</keyword>
<dbReference type="GO" id="GO:0014824">
    <property type="term" value="P:artery smooth muscle contraction"/>
    <property type="evidence" value="ECO:0007669"/>
    <property type="project" value="Ensembl"/>
</dbReference>
<dbReference type="FunFam" id="1.10.287.770:FF:000002">
    <property type="entry name" value="Amiloride-sensitive sodium channel subunit beta 1"/>
    <property type="match status" value="1"/>
</dbReference>
<dbReference type="GO" id="GO:1904045">
    <property type="term" value="P:cellular response to aldosterone"/>
    <property type="evidence" value="ECO:0007669"/>
    <property type="project" value="Ensembl"/>
</dbReference>
<feature type="compositionally biased region" description="Polar residues" evidence="22">
    <location>
        <begin position="636"/>
        <end position="650"/>
    </location>
</feature>
<dbReference type="Gene3D" id="2.60.470.10">
    <property type="entry name" value="Acid-sensing ion channels like domains"/>
    <property type="match status" value="1"/>
</dbReference>
<reference evidence="24" key="2">
    <citation type="submission" date="2025-08" db="UniProtKB">
        <authorList>
            <consortium name="Ensembl"/>
        </authorList>
    </citation>
    <scope>IDENTIFICATION</scope>
</reference>
<evidence type="ECO:0000256" key="4">
    <source>
        <dbReference type="ARBA" id="ARBA00022461"/>
    </source>
</evidence>
<keyword evidence="9" id="KW-0406">Ion transport</keyword>
<dbReference type="PROSITE" id="PS01206">
    <property type="entry name" value="ASC"/>
    <property type="match status" value="1"/>
</dbReference>
<dbReference type="GO" id="GO:0071468">
    <property type="term" value="P:cellular response to acidic pH"/>
    <property type="evidence" value="ECO:0007669"/>
    <property type="project" value="Ensembl"/>
</dbReference>
<dbReference type="AlphaFoldDB" id="F7IL91"/>
<dbReference type="Bgee" id="ENSCJAG00000020597">
    <property type="expression patterns" value="Expressed in kidney and 2 other cell types or tissues"/>
</dbReference>
<evidence type="ECO:0000256" key="1">
    <source>
        <dbReference type="ARBA" id="ARBA00004424"/>
    </source>
</evidence>
<dbReference type="eggNOG" id="KOG4294">
    <property type="taxonomic scope" value="Eukaryota"/>
</dbReference>
<organism evidence="24 25">
    <name type="scientific">Callithrix jacchus</name>
    <name type="common">White-tufted-ear marmoset</name>
    <name type="synonym">Simia Jacchus</name>
    <dbReference type="NCBI Taxonomy" id="9483"/>
    <lineage>
        <taxon>Eukaryota</taxon>
        <taxon>Metazoa</taxon>
        <taxon>Chordata</taxon>
        <taxon>Craniata</taxon>
        <taxon>Vertebrata</taxon>
        <taxon>Euteleostomi</taxon>
        <taxon>Mammalia</taxon>
        <taxon>Eutheria</taxon>
        <taxon>Euarchontoglires</taxon>
        <taxon>Primates</taxon>
        <taxon>Haplorrhini</taxon>
        <taxon>Platyrrhini</taxon>
        <taxon>Cebidae</taxon>
        <taxon>Callitrichinae</taxon>
        <taxon>Callithrix</taxon>
        <taxon>Callithrix</taxon>
    </lineage>
</organism>
<dbReference type="GO" id="GO:0010467">
    <property type="term" value="P:gene expression"/>
    <property type="evidence" value="ECO:0007669"/>
    <property type="project" value="Ensembl"/>
</dbReference>
<dbReference type="NCBIfam" id="TIGR00859">
    <property type="entry name" value="ENaC"/>
    <property type="match status" value="1"/>
</dbReference>
<dbReference type="GO" id="GO:0032341">
    <property type="term" value="P:aldosterone metabolic process"/>
    <property type="evidence" value="ECO:0007669"/>
    <property type="project" value="Ensembl"/>
</dbReference>
<dbReference type="Gene3D" id="1.10.287.770">
    <property type="entry name" value="YojJ-like"/>
    <property type="match status" value="1"/>
</dbReference>
<evidence type="ECO:0000313" key="25">
    <source>
        <dbReference type="Proteomes" id="UP000008225"/>
    </source>
</evidence>
<dbReference type="InterPro" id="IPR020903">
    <property type="entry name" value="ENaC_CS"/>
</dbReference>
<keyword evidence="5" id="KW-1003">Cell membrane</keyword>
<sequence>MLLHINPAYLFKLLYGFPPWMPADGNLGDKNFLMGKPGHREGTTMHVKKYLLKCLHRLQKGPGYTYKELLVWYCDNTNTHGPKRIICEGPKKKAMWFLITLLFAALVCWQWGIFIRTYLSWEVSVSLSLGFKTMDFPAVTICNASPFKYSKIKHLLKDLDELMEAVLERILAPELNHANATKALNSSIWNHTPLVLIDERNHHHPVVLDLFGDRHNGSSNSSASEKICNAQGCKMAMRLCSLNGTQCTFRNFTSATQAVTEWYVLQATNIFAQVPQEELVEMSYPGEQMILACLFGAEPCNYRNFTSIFYPHYGNCYIFNWGMTEKALPSANPGTEFGLKLILDIGQEDYVPFLTSTAGVRLMLHEQRSYPFIRDEGIYAMSGTETSIGVLVDKLQRMGEPYSQCTVNGSEVPIPNFYSDYNTTYSIQACLHSCFQDHMIHHCSCGHYLYPLPRGEKYCNNRDFPDWAHCYSDLQMSVAQRETCIGMCKESCNDTQYKMTISMADWPSEASEDWIFHVLSQERDQSTNITLSRKGIVKLNIYFQEFNYRTIEESAANNIVWLLSNLGGQFGFWMGGSVLCLIEFGEIIIDFVWITIIKLVALAKSLRQRRAQANYSGPPPTVAELVEAHTNFSFQPDTYPHSPNTGSYPNEQALPIPGTPPPNYDSLRLQPLDVIESESDGDAI</sequence>
<keyword evidence="4" id="KW-0894">Sodium channel</keyword>
<evidence type="ECO:0000256" key="10">
    <source>
        <dbReference type="ARBA" id="ARBA00023136"/>
    </source>
</evidence>
<evidence type="ECO:0000256" key="13">
    <source>
        <dbReference type="ARBA" id="ARBA00023303"/>
    </source>
</evidence>
<dbReference type="GO" id="GO:0002283">
    <property type="term" value="P:neutrophil activation involved in immune response"/>
    <property type="evidence" value="ECO:0007669"/>
    <property type="project" value="Ensembl"/>
</dbReference>
<dbReference type="FunFam" id="2.60.470.10:FF:000003">
    <property type="entry name" value="Amiloride-sensitive sodium channel subunit beta"/>
    <property type="match status" value="1"/>
</dbReference>
<evidence type="ECO:0000256" key="18">
    <source>
        <dbReference type="ARBA" id="ARBA00042734"/>
    </source>
</evidence>
<reference evidence="24" key="3">
    <citation type="submission" date="2025-09" db="UniProtKB">
        <authorList>
            <consortium name="Ensembl"/>
        </authorList>
    </citation>
    <scope>IDENTIFICATION</scope>
</reference>
<dbReference type="InterPro" id="IPR004724">
    <property type="entry name" value="ENaC_chordates"/>
</dbReference>
<dbReference type="GO" id="GO:0034706">
    <property type="term" value="C:sodium channel complex"/>
    <property type="evidence" value="ECO:0007669"/>
    <property type="project" value="Ensembl"/>
</dbReference>
<dbReference type="GO" id="GO:0070254">
    <property type="term" value="P:mucus secretion"/>
    <property type="evidence" value="ECO:0007669"/>
    <property type="project" value="Ensembl"/>
</dbReference>
<dbReference type="HOGENOM" id="CLU_020415_0_0_1"/>
<keyword evidence="11" id="KW-1015">Disulfide bond</keyword>
<evidence type="ECO:0000256" key="15">
    <source>
        <dbReference type="ARBA" id="ARBA00036239"/>
    </source>
</evidence>
<dbReference type="GO" id="GO:0070944">
    <property type="term" value="P:neutrophil-mediated killing of bacterium"/>
    <property type="evidence" value="ECO:0007669"/>
    <property type="project" value="Ensembl"/>
</dbReference>
<dbReference type="PRINTS" id="PR01078">
    <property type="entry name" value="AMINACHANNEL"/>
</dbReference>
<name>F7IL91_CALJA</name>